<protein>
    <recommendedName>
        <fullName evidence="8">Phosphoglucosamine mutase</fullName>
        <ecNumber evidence="7">5.4.2.10</ecNumber>
    </recommendedName>
</protein>
<organism evidence="13 14">
    <name type="scientific">Cloacibacillus evryensis</name>
    <dbReference type="NCBI Taxonomy" id="508460"/>
    <lineage>
        <taxon>Bacteria</taxon>
        <taxon>Thermotogati</taxon>
        <taxon>Synergistota</taxon>
        <taxon>Synergistia</taxon>
        <taxon>Synergistales</taxon>
        <taxon>Synergistaceae</taxon>
        <taxon>Cloacibacillus</taxon>
    </lineage>
</organism>
<dbReference type="EC" id="5.4.2.10" evidence="7"/>
<evidence type="ECO:0000256" key="1">
    <source>
        <dbReference type="ARBA" id="ARBA00001946"/>
    </source>
</evidence>
<evidence type="ECO:0000256" key="4">
    <source>
        <dbReference type="ARBA" id="ARBA00022723"/>
    </source>
</evidence>
<dbReference type="Pfam" id="PF00408">
    <property type="entry name" value="PGM_PMM_IV"/>
    <property type="match status" value="1"/>
</dbReference>
<comment type="cofactor">
    <cofactor evidence="1">
        <name>Mg(2+)</name>
        <dbReference type="ChEBI" id="CHEBI:18420"/>
    </cofactor>
</comment>
<dbReference type="InterPro" id="IPR005841">
    <property type="entry name" value="Alpha-D-phosphohexomutase_SF"/>
</dbReference>
<dbReference type="Proteomes" id="UP001205919">
    <property type="component" value="Unassembled WGS sequence"/>
</dbReference>
<keyword evidence="14" id="KW-1185">Reference proteome</keyword>
<dbReference type="GO" id="GO:0009252">
    <property type="term" value="P:peptidoglycan biosynthetic process"/>
    <property type="evidence" value="ECO:0007669"/>
    <property type="project" value="TreeGrafter"/>
</dbReference>
<proteinExistence type="inferred from homology"/>
<dbReference type="GO" id="GO:0005829">
    <property type="term" value="C:cytosol"/>
    <property type="evidence" value="ECO:0007669"/>
    <property type="project" value="TreeGrafter"/>
</dbReference>
<evidence type="ECO:0000259" key="11">
    <source>
        <dbReference type="Pfam" id="PF02879"/>
    </source>
</evidence>
<dbReference type="GO" id="GO:0004615">
    <property type="term" value="F:phosphomannomutase activity"/>
    <property type="evidence" value="ECO:0007669"/>
    <property type="project" value="TreeGrafter"/>
</dbReference>
<keyword evidence="3" id="KW-0597">Phosphoprotein</keyword>
<feature type="domain" description="Alpha-D-phosphohexomutase alpha/beta/alpha" evidence="12">
    <location>
        <begin position="264"/>
        <end position="375"/>
    </location>
</feature>
<dbReference type="InterPro" id="IPR005846">
    <property type="entry name" value="A-D-PHexomutase_a/b/a-III"/>
</dbReference>
<dbReference type="EMBL" id="JANFYT010000035">
    <property type="protein sequence ID" value="MCQ4815407.1"/>
    <property type="molecule type" value="Genomic_DNA"/>
</dbReference>
<feature type="domain" description="Alpha-D-phosphohexomutase alpha/beta/alpha" evidence="10">
    <location>
        <begin position="8"/>
        <end position="142"/>
    </location>
</feature>
<keyword evidence="5" id="KW-0460">Magnesium</keyword>
<gene>
    <name evidence="13" type="ORF">NE630_13285</name>
</gene>
<name>A0AAW5KAT7_9BACT</name>
<evidence type="ECO:0000259" key="12">
    <source>
        <dbReference type="Pfam" id="PF02880"/>
    </source>
</evidence>
<dbReference type="Pfam" id="PF02880">
    <property type="entry name" value="PGM_PMM_III"/>
    <property type="match status" value="1"/>
</dbReference>
<dbReference type="FunFam" id="3.40.120.10:FF:000001">
    <property type="entry name" value="Phosphoglucosamine mutase"/>
    <property type="match status" value="1"/>
</dbReference>
<dbReference type="AlphaFoldDB" id="A0AAW5KAT7"/>
<dbReference type="SUPFAM" id="SSF55957">
    <property type="entry name" value="Phosphoglucomutase, C-terminal domain"/>
    <property type="match status" value="1"/>
</dbReference>
<dbReference type="InterPro" id="IPR050060">
    <property type="entry name" value="Phosphoglucosamine_mutase"/>
</dbReference>
<sequence length="455" mass="48712">MAEEKKRRFFGTDGVRDIANSGMMRPEPAMKLGAAYALFLRGRGAGHPVIAVGRDTRRSGEMLQSALMSGIASAGGSAVDLGVIPTPGVSSVASRNKFDGGAVISASHNPAEYNGIKFLDKDGFKLTDDDEADIEAIFLNEDGGRFAAPEAIGGVSDGSAYRAQYADRLRQVVGEIEDTSYPIVIDAANGAASDFVEPLFAQWRGGVTFMANRPDGLNINKNVGVTHIGTLASEVVRGRAALGIAYDGDTDRVLLCDNRGRTLDGDIMLWVIGRWFAKRGVLGAGVTATVMSNMVLEDLLAEDGIKVFRCPVGDRYVLDTMRREGGRIGGEQSGHIIALEYANTGDGLCAGILFLKAVAELGEDISTLADRFERYPQVLRNMRVDDKDRIMTSPLVGAAAEEAERLLKGRGRMLLRPSGTEPLIRIFAESRDAGLMNQAADIMEAAIKKAVENHG</sequence>
<feature type="domain" description="Alpha-D-phosphohexomutase C-terminal" evidence="9">
    <location>
        <begin position="381"/>
        <end position="443"/>
    </location>
</feature>
<reference evidence="13 14" key="1">
    <citation type="submission" date="2022-06" db="EMBL/GenBank/DDBJ databases">
        <title>Isolation of gut microbiota from human fecal samples.</title>
        <authorList>
            <person name="Pamer E.G."/>
            <person name="Barat B."/>
            <person name="Waligurski E."/>
            <person name="Medina S."/>
            <person name="Paddock L."/>
            <person name="Mostad J."/>
        </authorList>
    </citation>
    <scope>NUCLEOTIDE SEQUENCE [LARGE SCALE GENOMIC DNA]</scope>
    <source>
        <strain evidence="13 14">DFI.9.90</strain>
    </source>
</reference>
<dbReference type="SUPFAM" id="SSF53738">
    <property type="entry name" value="Phosphoglucomutase, first 3 domains"/>
    <property type="match status" value="3"/>
</dbReference>
<feature type="domain" description="Alpha-D-phosphohexomutase alpha/beta/alpha" evidence="11">
    <location>
        <begin position="164"/>
        <end position="260"/>
    </location>
</feature>
<evidence type="ECO:0000259" key="9">
    <source>
        <dbReference type="Pfam" id="PF00408"/>
    </source>
</evidence>
<dbReference type="FunFam" id="3.40.120.10:FF:000002">
    <property type="entry name" value="Phosphoglucosamine mutase"/>
    <property type="match status" value="1"/>
</dbReference>
<dbReference type="GO" id="GO:0006048">
    <property type="term" value="P:UDP-N-acetylglucosamine biosynthetic process"/>
    <property type="evidence" value="ECO:0007669"/>
    <property type="project" value="TreeGrafter"/>
</dbReference>
<accession>A0AAW5KAT7</accession>
<dbReference type="GO" id="GO:0005975">
    <property type="term" value="P:carbohydrate metabolic process"/>
    <property type="evidence" value="ECO:0007669"/>
    <property type="project" value="InterPro"/>
</dbReference>
<dbReference type="InterPro" id="IPR036900">
    <property type="entry name" value="A-D-PHexomutase_C_sf"/>
</dbReference>
<evidence type="ECO:0000256" key="6">
    <source>
        <dbReference type="ARBA" id="ARBA00023235"/>
    </source>
</evidence>
<evidence type="ECO:0000256" key="3">
    <source>
        <dbReference type="ARBA" id="ARBA00022553"/>
    </source>
</evidence>
<dbReference type="Gene3D" id="3.30.310.50">
    <property type="entry name" value="Alpha-D-phosphohexomutase, C-terminal domain"/>
    <property type="match status" value="1"/>
</dbReference>
<dbReference type="InterPro" id="IPR005845">
    <property type="entry name" value="A-D-PHexomutase_a/b/a-II"/>
</dbReference>
<comment type="caution">
    <text evidence="13">The sequence shown here is derived from an EMBL/GenBank/DDBJ whole genome shotgun (WGS) entry which is preliminary data.</text>
</comment>
<dbReference type="InterPro" id="IPR005843">
    <property type="entry name" value="A-D-PHexomutase_C"/>
</dbReference>
<dbReference type="PRINTS" id="PR00509">
    <property type="entry name" value="PGMPMM"/>
</dbReference>
<dbReference type="GO" id="GO:0046872">
    <property type="term" value="F:metal ion binding"/>
    <property type="evidence" value="ECO:0007669"/>
    <property type="project" value="UniProtKB-KW"/>
</dbReference>
<dbReference type="PANTHER" id="PTHR42946:SF1">
    <property type="entry name" value="PHOSPHOGLUCOMUTASE (ALPHA-D-GLUCOSE-1,6-BISPHOSPHATE-DEPENDENT)"/>
    <property type="match status" value="1"/>
</dbReference>
<dbReference type="GO" id="GO:0008966">
    <property type="term" value="F:phosphoglucosamine mutase activity"/>
    <property type="evidence" value="ECO:0007669"/>
    <property type="project" value="UniProtKB-EC"/>
</dbReference>
<dbReference type="InterPro" id="IPR005844">
    <property type="entry name" value="A-D-PHexomutase_a/b/a-I"/>
</dbReference>
<keyword evidence="6" id="KW-0413">Isomerase</keyword>
<evidence type="ECO:0000256" key="8">
    <source>
        <dbReference type="ARBA" id="ARBA00068193"/>
    </source>
</evidence>
<evidence type="ECO:0000256" key="7">
    <source>
        <dbReference type="ARBA" id="ARBA00066330"/>
    </source>
</evidence>
<dbReference type="PANTHER" id="PTHR42946">
    <property type="entry name" value="PHOSPHOHEXOSE MUTASE"/>
    <property type="match status" value="1"/>
</dbReference>
<evidence type="ECO:0000256" key="2">
    <source>
        <dbReference type="ARBA" id="ARBA00010231"/>
    </source>
</evidence>
<keyword evidence="4" id="KW-0479">Metal-binding</keyword>
<evidence type="ECO:0000256" key="5">
    <source>
        <dbReference type="ARBA" id="ARBA00022842"/>
    </source>
</evidence>
<evidence type="ECO:0000313" key="14">
    <source>
        <dbReference type="Proteomes" id="UP001205919"/>
    </source>
</evidence>
<dbReference type="InterPro" id="IPR016055">
    <property type="entry name" value="A-D-PHexomutase_a/b/a-I/II/III"/>
</dbReference>
<dbReference type="Pfam" id="PF02878">
    <property type="entry name" value="PGM_PMM_I"/>
    <property type="match status" value="1"/>
</dbReference>
<dbReference type="Gene3D" id="3.40.120.10">
    <property type="entry name" value="Alpha-D-Glucose-1,6-Bisphosphate, subunit A, domain 3"/>
    <property type="match status" value="3"/>
</dbReference>
<comment type="similarity">
    <text evidence="2">Belongs to the phosphohexose mutase family.</text>
</comment>
<evidence type="ECO:0000259" key="10">
    <source>
        <dbReference type="Pfam" id="PF02878"/>
    </source>
</evidence>
<evidence type="ECO:0000313" key="13">
    <source>
        <dbReference type="EMBL" id="MCQ4815407.1"/>
    </source>
</evidence>
<dbReference type="Pfam" id="PF02879">
    <property type="entry name" value="PGM_PMM_II"/>
    <property type="match status" value="1"/>
</dbReference>
<dbReference type="RefSeq" id="WP_008709711.1">
    <property type="nucleotide sequence ID" value="NZ_CABKQM010000004.1"/>
</dbReference>